<feature type="transmembrane region" description="Helical" evidence="2">
    <location>
        <begin position="64"/>
        <end position="87"/>
    </location>
</feature>
<evidence type="ECO:0000256" key="2">
    <source>
        <dbReference type="SAM" id="Phobius"/>
    </source>
</evidence>
<keyword evidence="2" id="KW-1133">Transmembrane helix</keyword>
<sequence length="94" mass="9473">MNYDGFADTGGRIERSSTDFGGRIPAPGGAGASITAALRWLAGGALALLAVWLVVYGIPAFGGVLAATVAGFVGLWAVPWLVVSGVVRAIEAVE</sequence>
<reference evidence="3 4" key="1">
    <citation type="journal article" date="2014" name="PLoS Genet.">
        <title>Phylogenetically driven sequencing of extremely halophilic archaea reveals strategies for static and dynamic osmo-response.</title>
        <authorList>
            <person name="Becker E.A."/>
            <person name="Seitzer P.M."/>
            <person name="Tritt A."/>
            <person name="Larsen D."/>
            <person name="Krusor M."/>
            <person name="Yao A.I."/>
            <person name="Wu D."/>
            <person name="Madern D."/>
            <person name="Eisen J.A."/>
            <person name="Darling A.E."/>
            <person name="Facciotti M.T."/>
        </authorList>
    </citation>
    <scope>NUCLEOTIDE SEQUENCE [LARGE SCALE GENOMIC DNA]</scope>
    <source>
        <strain evidence="3 4">100A6</strain>
    </source>
</reference>
<dbReference type="PATRIC" id="fig|1132509.6.peg.648"/>
<evidence type="ECO:0000313" key="3">
    <source>
        <dbReference type="EMBL" id="EMA41077.1"/>
    </source>
</evidence>
<feature type="transmembrane region" description="Helical" evidence="2">
    <location>
        <begin position="40"/>
        <end position="58"/>
    </location>
</feature>
<name>M0M5K3_9EURY</name>
<dbReference type="EMBL" id="AOMB01000007">
    <property type="protein sequence ID" value="EMA41077.1"/>
    <property type="molecule type" value="Genomic_DNA"/>
</dbReference>
<gene>
    <name evidence="3" type="ORF">C447_02732</name>
</gene>
<accession>M0M5K3</accession>
<evidence type="ECO:0000256" key="1">
    <source>
        <dbReference type="SAM" id="MobiDB-lite"/>
    </source>
</evidence>
<protein>
    <submittedName>
        <fullName evidence="3">Uncharacterized protein</fullName>
    </submittedName>
</protein>
<keyword evidence="2" id="KW-0812">Transmembrane</keyword>
<dbReference type="OrthoDB" id="380780at2157"/>
<organism evidence="3 4">
    <name type="scientific">Halococcus hamelinensis 100A6</name>
    <dbReference type="NCBI Taxonomy" id="1132509"/>
    <lineage>
        <taxon>Archaea</taxon>
        <taxon>Methanobacteriati</taxon>
        <taxon>Methanobacteriota</taxon>
        <taxon>Stenosarchaea group</taxon>
        <taxon>Halobacteria</taxon>
        <taxon>Halobacteriales</taxon>
        <taxon>Halococcaceae</taxon>
        <taxon>Halococcus</taxon>
    </lineage>
</organism>
<proteinExistence type="predicted"/>
<dbReference type="RefSeq" id="WP_007690641.1">
    <property type="nucleotide sequence ID" value="NZ_AOMB01000007.1"/>
</dbReference>
<dbReference type="Proteomes" id="UP000011566">
    <property type="component" value="Unassembled WGS sequence"/>
</dbReference>
<dbReference type="AlphaFoldDB" id="M0M5K3"/>
<feature type="region of interest" description="Disordered" evidence="1">
    <location>
        <begin position="1"/>
        <end position="24"/>
    </location>
</feature>
<keyword evidence="4" id="KW-1185">Reference proteome</keyword>
<keyword evidence="2" id="KW-0472">Membrane</keyword>
<evidence type="ECO:0000313" key="4">
    <source>
        <dbReference type="Proteomes" id="UP000011566"/>
    </source>
</evidence>
<comment type="caution">
    <text evidence="3">The sequence shown here is derived from an EMBL/GenBank/DDBJ whole genome shotgun (WGS) entry which is preliminary data.</text>
</comment>